<name>A1K919_AZOSB</name>
<keyword evidence="7" id="KW-1185">Reference proteome</keyword>
<evidence type="ECO:0000256" key="5">
    <source>
        <dbReference type="ARBA" id="ARBA00093797"/>
    </source>
</evidence>
<evidence type="ECO:0000256" key="1">
    <source>
        <dbReference type="ARBA" id="ARBA00004514"/>
    </source>
</evidence>
<dbReference type="RefSeq" id="WP_011766434.1">
    <property type="nucleotide sequence ID" value="NC_008702.1"/>
</dbReference>
<keyword evidence="2" id="KW-0963">Cytoplasm</keyword>
<protein>
    <recommendedName>
        <fullName evidence="5">Flagellar protein FliT</fullName>
    </recommendedName>
</protein>
<keyword evidence="6" id="KW-0966">Cell projection</keyword>
<accession>A1K919</accession>
<dbReference type="KEGG" id="aoa:dqs_2843"/>
<evidence type="ECO:0000313" key="7">
    <source>
        <dbReference type="Proteomes" id="UP000002588"/>
    </source>
</evidence>
<comment type="subcellular location">
    <subcellularLocation>
        <location evidence="1">Cytoplasm</location>
        <location evidence="1">Cytosol</location>
    </subcellularLocation>
</comment>
<evidence type="ECO:0000256" key="4">
    <source>
        <dbReference type="ARBA" id="ARBA00023186"/>
    </source>
</evidence>
<proteinExistence type="predicted"/>
<dbReference type="Gene3D" id="1.20.58.380">
    <property type="entry name" value="Flagellar protein flit"/>
    <property type="match status" value="1"/>
</dbReference>
<reference evidence="6 7" key="1">
    <citation type="journal article" date="2006" name="Nat. Biotechnol.">
        <title>Complete genome of the mutualistic, N2-fixing grass endophyte Azoarcus sp. strain BH72.</title>
        <authorList>
            <person name="Krause A."/>
            <person name="Ramakumar A."/>
            <person name="Bartels D."/>
            <person name="Battistoni F."/>
            <person name="Bekel T."/>
            <person name="Boch J."/>
            <person name="Boehm M."/>
            <person name="Friedrich F."/>
            <person name="Hurek T."/>
            <person name="Krause L."/>
            <person name="Linke B."/>
            <person name="McHardy A.C."/>
            <person name="Sarkar A."/>
            <person name="Schneiker S."/>
            <person name="Syed A.A."/>
            <person name="Thauer R."/>
            <person name="Vorhoelter F.-J."/>
            <person name="Weidner S."/>
            <person name="Puehler A."/>
            <person name="Reinhold-Hurek B."/>
            <person name="Kaiser O."/>
            <person name="Goesmann A."/>
        </authorList>
    </citation>
    <scope>NUCLEOTIDE SEQUENCE [LARGE SCALE GENOMIC DNA]</scope>
    <source>
        <strain evidence="6 7">BH72</strain>
    </source>
</reference>
<dbReference type="GO" id="GO:0044781">
    <property type="term" value="P:bacterial-type flagellum organization"/>
    <property type="evidence" value="ECO:0007669"/>
    <property type="project" value="UniProtKB-KW"/>
</dbReference>
<keyword evidence="6" id="KW-0969">Cilium</keyword>
<evidence type="ECO:0000256" key="2">
    <source>
        <dbReference type="ARBA" id="ARBA00022490"/>
    </source>
</evidence>
<keyword evidence="3" id="KW-1005">Bacterial flagellum biogenesis</keyword>
<gene>
    <name evidence="6" type="primary">fliT</name>
    <name evidence="6" type="ordered locus">azo2708</name>
</gene>
<dbReference type="HOGENOM" id="CLU_155793_2_2_4"/>
<dbReference type="Pfam" id="PF05400">
    <property type="entry name" value="FliT"/>
    <property type="match status" value="1"/>
</dbReference>
<dbReference type="KEGG" id="azo:azo2708"/>
<dbReference type="AlphaFoldDB" id="A1K919"/>
<keyword evidence="4" id="KW-0143">Chaperone</keyword>
<dbReference type="STRING" id="62928.azo2708"/>
<dbReference type="InterPro" id="IPR008622">
    <property type="entry name" value="FliT"/>
</dbReference>
<dbReference type="Proteomes" id="UP000002588">
    <property type="component" value="Chromosome"/>
</dbReference>
<evidence type="ECO:0000313" key="6">
    <source>
        <dbReference type="EMBL" id="CAL95324.1"/>
    </source>
</evidence>
<sequence>MLSLENSRRLLAIYQAMADAARANDWDRLGELGRQGDELRRQAAASQGTPAPGEEVDLAATIRRILELDGEIRTHAEPAYESTRKLLSGAVQHRNVRNAYGSLGG</sequence>
<keyword evidence="6" id="KW-0282">Flagellum</keyword>
<dbReference type="OrthoDB" id="8527993at2"/>
<dbReference type="EMBL" id="AM406670">
    <property type="protein sequence ID" value="CAL95324.1"/>
    <property type="molecule type" value="Genomic_DNA"/>
</dbReference>
<organism evidence="6 7">
    <name type="scientific">Azoarcus sp. (strain BH72)</name>
    <dbReference type="NCBI Taxonomy" id="418699"/>
    <lineage>
        <taxon>Bacteria</taxon>
        <taxon>Pseudomonadati</taxon>
        <taxon>Pseudomonadota</taxon>
        <taxon>Betaproteobacteria</taxon>
        <taxon>Rhodocyclales</taxon>
        <taxon>Zoogloeaceae</taxon>
        <taxon>Azoarcus</taxon>
    </lineage>
</organism>
<dbReference type="eggNOG" id="ENOG5034487">
    <property type="taxonomic scope" value="Bacteria"/>
</dbReference>
<evidence type="ECO:0000256" key="3">
    <source>
        <dbReference type="ARBA" id="ARBA00022795"/>
    </source>
</evidence>